<feature type="region of interest" description="Disordered" evidence="1">
    <location>
        <begin position="1"/>
        <end position="25"/>
    </location>
</feature>
<evidence type="ECO:0000313" key="3">
    <source>
        <dbReference type="Proteomes" id="UP001142393"/>
    </source>
</evidence>
<name>A0A9W8NST5_9AGAR</name>
<proteinExistence type="predicted"/>
<dbReference type="EMBL" id="JANVFU010000015">
    <property type="protein sequence ID" value="KAJ3740149.1"/>
    <property type="molecule type" value="Genomic_DNA"/>
</dbReference>
<reference evidence="2 3" key="1">
    <citation type="journal article" date="2023" name="Proc. Natl. Acad. Sci. U.S.A.">
        <title>A global phylogenomic analysis of the shiitake genus Lentinula.</title>
        <authorList>
            <person name="Sierra-Patev S."/>
            <person name="Min B."/>
            <person name="Naranjo-Ortiz M."/>
            <person name="Looney B."/>
            <person name="Konkel Z."/>
            <person name="Slot J.C."/>
            <person name="Sakamoto Y."/>
            <person name="Steenwyk J.L."/>
            <person name="Rokas A."/>
            <person name="Carro J."/>
            <person name="Camarero S."/>
            <person name="Ferreira P."/>
            <person name="Molpeceres G."/>
            <person name="Ruiz-Duenas F.J."/>
            <person name="Serrano A."/>
            <person name="Henrissat B."/>
            <person name="Drula E."/>
            <person name="Hughes K.W."/>
            <person name="Mata J.L."/>
            <person name="Ishikawa N.K."/>
            <person name="Vargas-Isla R."/>
            <person name="Ushijima S."/>
            <person name="Smith C.A."/>
            <person name="Donoghue J."/>
            <person name="Ahrendt S."/>
            <person name="Andreopoulos W."/>
            <person name="He G."/>
            <person name="LaButti K."/>
            <person name="Lipzen A."/>
            <person name="Ng V."/>
            <person name="Riley R."/>
            <person name="Sandor L."/>
            <person name="Barry K."/>
            <person name="Martinez A.T."/>
            <person name="Xiao Y."/>
            <person name="Gibbons J.G."/>
            <person name="Terashima K."/>
            <person name="Grigoriev I.V."/>
            <person name="Hibbett D."/>
        </authorList>
    </citation>
    <scope>NUCLEOTIDE SEQUENCE [LARGE SCALE GENOMIC DNA]</scope>
    <source>
        <strain evidence="2 3">TFB7810</strain>
    </source>
</reference>
<evidence type="ECO:0000256" key="1">
    <source>
        <dbReference type="SAM" id="MobiDB-lite"/>
    </source>
</evidence>
<comment type="caution">
    <text evidence="2">The sequence shown here is derived from an EMBL/GenBank/DDBJ whole genome shotgun (WGS) entry which is preliminary data.</text>
</comment>
<protein>
    <submittedName>
        <fullName evidence="2">Uncharacterized protein</fullName>
    </submittedName>
</protein>
<sequence length="197" mass="22569">MPDKMNKDERGSNTGPRGEASKELSFYQSGNMASRQESNYQETKEFLRSHRNIRLARLGYNCLELHERLGLCYSDRPWTIDPDGEGTRYQLVATLAQDAATKAHFYLMVATSPRRHLVYGQLRLLVGCDAERLEMALQRVVSFLQNLALYLAVNRLNQAINNQAKDLLDDLKETIVLRLDDFPIDQNALEMFRSANV</sequence>
<organism evidence="2 3">
    <name type="scientific">Lentinula detonsa</name>
    <dbReference type="NCBI Taxonomy" id="2804962"/>
    <lineage>
        <taxon>Eukaryota</taxon>
        <taxon>Fungi</taxon>
        <taxon>Dikarya</taxon>
        <taxon>Basidiomycota</taxon>
        <taxon>Agaricomycotina</taxon>
        <taxon>Agaricomycetes</taxon>
        <taxon>Agaricomycetidae</taxon>
        <taxon>Agaricales</taxon>
        <taxon>Marasmiineae</taxon>
        <taxon>Omphalotaceae</taxon>
        <taxon>Lentinula</taxon>
    </lineage>
</organism>
<feature type="compositionally biased region" description="Basic and acidic residues" evidence="1">
    <location>
        <begin position="1"/>
        <end position="11"/>
    </location>
</feature>
<accession>A0A9W8NST5</accession>
<dbReference type="AlphaFoldDB" id="A0A9W8NST5"/>
<evidence type="ECO:0000313" key="2">
    <source>
        <dbReference type="EMBL" id="KAJ3740149.1"/>
    </source>
</evidence>
<keyword evidence="3" id="KW-1185">Reference proteome</keyword>
<gene>
    <name evidence="2" type="ORF">DFH05DRAFT_1510508</name>
</gene>
<dbReference type="Proteomes" id="UP001142393">
    <property type="component" value="Unassembled WGS sequence"/>
</dbReference>